<dbReference type="GO" id="GO:0006508">
    <property type="term" value="P:proteolysis"/>
    <property type="evidence" value="ECO:0007669"/>
    <property type="project" value="UniProtKB-KW"/>
</dbReference>
<evidence type="ECO:0000256" key="1">
    <source>
        <dbReference type="ARBA" id="ARBA00000707"/>
    </source>
</evidence>
<dbReference type="Proteomes" id="UP000799118">
    <property type="component" value="Unassembled WGS sequence"/>
</dbReference>
<feature type="compositionally biased region" description="Low complexity" evidence="6">
    <location>
        <begin position="624"/>
        <end position="634"/>
    </location>
</feature>
<feature type="compositionally biased region" description="Basic and acidic residues" evidence="6">
    <location>
        <begin position="745"/>
        <end position="755"/>
    </location>
</feature>
<feature type="region of interest" description="Disordered" evidence="6">
    <location>
        <begin position="68"/>
        <end position="115"/>
    </location>
</feature>
<keyword evidence="5" id="KW-0833">Ubl conjugation pathway</keyword>
<evidence type="ECO:0000256" key="3">
    <source>
        <dbReference type="ARBA" id="ARBA00022670"/>
    </source>
</evidence>
<dbReference type="PROSITE" id="PS50235">
    <property type="entry name" value="USP_3"/>
    <property type="match status" value="1"/>
</dbReference>
<dbReference type="CDD" id="cd02663">
    <property type="entry name" value="Peptidase_C19G"/>
    <property type="match status" value="1"/>
</dbReference>
<dbReference type="GO" id="GO:0016579">
    <property type="term" value="P:protein deubiquitination"/>
    <property type="evidence" value="ECO:0007669"/>
    <property type="project" value="InterPro"/>
</dbReference>
<sequence length="885" mass="95888">MARSKWTPWNQQNQPARAVATPTPIPVESSADTRQFGLENFGNTCYANSVIQALYFCAPFRDLLLQSPDSPVHPGPTPPEIHNPTPLVPVRRKTERKPSTSGTVNDGAFTAQNVTPIPPNPPTLFSALRSLFLYISIHPSDKGTVAPSAFIEQLRRVNEVFRSPMHQDAHEFFNYLLNKIVEEVEEDRKAIGTGSAEDLSNSIATLASKVTPTMNSVNSALPDSTLVHKLFEGTLTSETRCLTCETVSSRDESFIDLSIDIEENSSVTACLRQFSASEMLCQKNKFFCDSCCDLQEAEKRMKIKQLPNVLALHLKRFKYQEDLNRYIKLSYRVAFPLQLRLFNTVDDAEDADRLYNLFAIVVHLGNGPHHGHYISIIKALGSWLVFDDDNVYPIAEKDIPKYYGDSNAGSAYVLYYEAVDIDRTNLGLRTPPLPTPSAASVPPSPSQVNPALPPGLTDEADSSDLSDPPFPVIPAQSSPLLSPSRPALDLKVAPLNGVPPASPASPALTASPANGKAKGLFPTLRRTPSTKAATSPESSRTVVESVPPSSPLPSDDASTTKLIPNRNRTPSPVLPTSHSFSERTEIVEKKGWFGKRKSIRITEKKESEGLTPTPKADDPATMQTTSTSSSNASSHWYKHNDHARNRRPSEPSPFNANTLASPRSSRPKSTVDGSLTVKPPVWAPNGRETPPGSATSSTGSGSNIASSAPAPSHMLNHIPARKSSLIPDAPPKSPDRKKSFTSLPRLREKPRKSIDSPRPSTAPGNTENISLESPPPVPPIPPIISSNAIPDGHALPTLEKGKMREGSPVTPLTSVGSYPTAPGLHTSGANHSTSSTGSGTASNLKRASRKLSISGGMFGFGKKDKERREREREEGKGPPSSFYQH</sequence>
<comment type="similarity">
    <text evidence="2 5">Belongs to the peptidase C19 family.</text>
</comment>
<feature type="compositionally biased region" description="Pro residues" evidence="6">
    <location>
        <begin position="773"/>
        <end position="782"/>
    </location>
</feature>
<gene>
    <name evidence="8" type="ORF">BT96DRAFT_879928</name>
</gene>
<comment type="catalytic activity">
    <reaction evidence="1 5">
        <text>Thiol-dependent hydrolysis of ester, thioester, amide, peptide and isopeptide bonds formed by the C-terminal Gly of ubiquitin (a 76-residue protein attached to proteins as an intracellular targeting signal).</text>
        <dbReference type="EC" id="3.4.19.12"/>
    </reaction>
</comment>
<evidence type="ECO:0000256" key="5">
    <source>
        <dbReference type="RuleBase" id="RU366025"/>
    </source>
</evidence>
<feature type="compositionally biased region" description="Polar residues" evidence="6">
    <location>
        <begin position="99"/>
        <end position="115"/>
    </location>
</feature>
<name>A0A6A4HW09_9AGAR</name>
<feature type="compositionally biased region" description="Pro residues" evidence="6">
    <location>
        <begin position="71"/>
        <end position="81"/>
    </location>
</feature>
<dbReference type="PANTHER" id="PTHR24006">
    <property type="entry name" value="UBIQUITIN CARBOXYL-TERMINAL HYDROLASE"/>
    <property type="match status" value="1"/>
</dbReference>
<feature type="compositionally biased region" description="Polar residues" evidence="6">
    <location>
        <begin position="566"/>
        <end position="579"/>
    </location>
</feature>
<keyword evidence="4 5" id="KW-0378">Hydrolase</keyword>
<feature type="compositionally biased region" description="Basic and acidic residues" evidence="6">
    <location>
        <begin position="638"/>
        <end position="649"/>
    </location>
</feature>
<evidence type="ECO:0000313" key="9">
    <source>
        <dbReference type="Proteomes" id="UP000799118"/>
    </source>
</evidence>
<feature type="compositionally biased region" description="Low complexity" evidence="6">
    <location>
        <begin position="474"/>
        <end position="485"/>
    </location>
</feature>
<dbReference type="EMBL" id="ML769440">
    <property type="protein sequence ID" value="KAE9401920.1"/>
    <property type="molecule type" value="Genomic_DNA"/>
</dbReference>
<feature type="compositionally biased region" description="Polar residues" evidence="6">
    <location>
        <begin position="652"/>
        <end position="673"/>
    </location>
</feature>
<dbReference type="InterPro" id="IPR018200">
    <property type="entry name" value="USP_CS"/>
</dbReference>
<feature type="compositionally biased region" description="Low complexity" evidence="6">
    <location>
        <begin position="689"/>
        <end position="708"/>
    </location>
</feature>
<dbReference type="Pfam" id="PF00443">
    <property type="entry name" value="UCH"/>
    <property type="match status" value="1"/>
</dbReference>
<dbReference type="PROSITE" id="PS00972">
    <property type="entry name" value="USP_1"/>
    <property type="match status" value="1"/>
</dbReference>
<dbReference type="Gene3D" id="3.90.70.10">
    <property type="entry name" value="Cysteine proteinases"/>
    <property type="match status" value="1"/>
</dbReference>
<dbReference type="EC" id="3.4.19.12" evidence="5"/>
<organism evidence="8 9">
    <name type="scientific">Gymnopus androsaceus JB14</name>
    <dbReference type="NCBI Taxonomy" id="1447944"/>
    <lineage>
        <taxon>Eukaryota</taxon>
        <taxon>Fungi</taxon>
        <taxon>Dikarya</taxon>
        <taxon>Basidiomycota</taxon>
        <taxon>Agaricomycotina</taxon>
        <taxon>Agaricomycetes</taxon>
        <taxon>Agaricomycetidae</taxon>
        <taxon>Agaricales</taxon>
        <taxon>Marasmiineae</taxon>
        <taxon>Omphalotaceae</taxon>
        <taxon>Gymnopus</taxon>
    </lineage>
</organism>
<feature type="region of interest" description="Disordered" evidence="6">
    <location>
        <begin position="1"/>
        <end position="25"/>
    </location>
</feature>
<dbReference type="InterPro" id="IPR001394">
    <property type="entry name" value="Peptidase_C19_UCH"/>
</dbReference>
<dbReference type="PANTHER" id="PTHR24006:SF733">
    <property type="entry name" value="RE52890P"/>
    <property type="match status" value="1"/>
</dbReference>
<feature type="compositionally biased region" description="Basic and acidic residues" evidence="6">
    <location>
        <begin position="861"/>
        <end position="876"/>
    </location>
</feature>
<feature type="compositionally biased region" description="Low complexity" evidence="6">
    <location>
        <begin position="825"/>
        <end position="843"/>
    </location>
</feature>
<keyword evidence="3 5" id="KW-0645">Protease</keyword>
<dbReference type="InterPro" id="IPR038765">
    <property type="entry name" value="Papain-like_cys_pep_sf"/>
</dbReference>
<reference evidence="8" key="1">
    <citation type="journal article" date="2019" name="Environ. Microbiol.">
        <title>Fungal ecological strategies reflected in gene transcription - a case study of two litter decomposers.</title>
        <authorList>
            <person name="Barbi F."/>
            <person name="Kohler A."/>
            <person name="Barry K."/>
            <person name="Baskaran P."/>
            <person name="Daum C."/>
            <person name="Fauchery L."/>
            <person name="Ihrmark K."/>
            <person name="Kuo A."/>
            <person name="LaButti K."/>
            <person name="Lipzen A."/>
            <person name="Morin E."/>
            <person name="Grigoriev I.V."/>
            <person name="Henrissat B."/>
            <person name="Lindahl B."/>
            <person name="Martin F."/>
        </authorList>
    </citation>
    <scope>NUCLEOTIDE SEQUENCE</scope>
    <source>
        <strain evidence="8">JB14</strain>
    </source>
</reference>
<dbReference type="AlphaFoldDB" id="A0A6A4HW09"/>
<evidence type="ECO:0000313" key="8">
    <source>
        <dbReference type="EMBL" id="KAE9401920.1"/>
    </source>
</evidence>
<keyword evidence="9" id="KW-1185">Reference proteome</keyword>
<feature type="region of interest" description="Disordered" evidence="6">
    <location>
        <begin position="427"/>
        <end position="485"/>
    </location>
</feature>
<dbReference type="OrthoDB" id="27652at2759"/>
<evidence type="ECO:0000256" key="4">
    <source>
        <dbReference type="ARBA" id="ARBA00022801"/>
    </source>
</evidence>
<dbReference type="InterPro" id="IPR028889">
    <property type="entry name" value="USP"/>
</dbReference>
<dbReference type="InterPro" id="IPR050164">
    <property type="entry name" value="Peptidase_C19"/>
</dbReference>
<dbReference type="GO" id="GO:0005634">
    <property type="term" value="C:nucleus"/>
    <property type="evidence" value="ECO:0007669"/>
    <property type="project" value="TreeGrafter"/>
</dbReference>
<dbReference type="PROSITE" id="PS00973">
    <property type="entry name" value="USP_2"/>
    <property type="match status" value="1"/>
</dbReference>
<feature type="compositionally biased region" description="Low complexity" evidence="6">
    <location>
        <begin position="534"/>
        <end position="560"/>
    </location>
</feature>
<evidence type="ECO:0000256" key="6">
    <source>
        <dbReference type="SAM" id="MobiDB-lite"/>
    </source>
</evidence>
<feature type="region of interest" description="Disordered" evidence="6">
    <location>
        <begin position="603"/>
        <end position="885"/>
    </location>
</feature>
<accession>A0A6A4HW09</accession>
<proteinExistence type="inferred from homology"/>
<dbReference type="GO" id="GO:0005829">
    <property type="term" value="C:cytosol"/>
    <property type="evidence" value="ECO:0007669"/>
    <property type="project" value="TreeGrafter"/>
</dbReference>
<feature type="domain" description="USP" evidence="7">
    <location>
        <begin position="36"/>
        <end position="419"/>
    </location>
</feature>
<feature type="compositionally biased region" description="Low complexity" evidence="6">
    <location>
        <begin position="504"/>
        <end position="513"/>
    </location>
</feature>
<protein>
    <recommendedName>
        <fullName evidence="5">Ubiquitin carboxyl-terminal hydrolase</fullName>
        <ecNumber evidence="5">3.4.19.12</ecNumber>
    </recommendedName>
</protein>
<evidence type="ECO:0000259" key="7">
    <source>
        <dbReference type="PROSITE" id="PS50235"/>
    </source>
</evidence>
<keyword evidence="5" id="KW-0788">Thiol protease</keyword>
<feature type="region of interest" description="Disordered" evidence="6">
    <location>
        <begin position="501"/>
        <end position="582"/>
    </location>
</feature>
<dbReference type="SUPFAM" id="SSF54001">
    <property type="entry name" value="Cysteine proteinases"/>
    <property type="match status" value="1"/>
</dbReference>
<dbReference type="GO" id="GO:0004843">
    <property type="term" value="F:cysteine-type deubiquitinase activity"/>
    <property type="evidence" value="ECO:0007669"/>
    <property type="project" value="UniProtKB-UniRule"/>
</dbReference>
<evidence type="ECO:0000256" key="2">
    <source>
        <dbReference type="ARBA" id="ARBA00009085"/>
    </source>
</evidence>
<feature type="compositionally biased region" description="Polar residues" evidence="6">
    <location>
        <begin position="758"/>
        <end position="768"/>
    </location>
</feature>